<name>A0A1I8FM31_9PLAT</name>
<keyword evidence="2" id="KW-1185">Reference proteome</keyword>
<proteinExistence type="predicted"/>
<organism evidence="2 3">
    <name type="scientific">Macrostomum lignano</name>
    <dbReference type="NCBI Taxonomy" id="282301"/>
    <lineage>
        <taxon>Eukaryota</taxon>
        <taxon>Metazoa</taxon>
        <taxon>Spiralia</taxon>
        <taxon>Lophotrochozoa</taxon>
        <taxon>Platyhelminthes</taxon>
        <taxon>Rhabditophora</taxon>
        <taxon>Macrostomorpha</taxon>
        <taxon>Macrostomida</taxon>
        <taxon>Macrostomidae</taxon>
        <taxon>Macrostomum</taxon>
    </lineage>
</organism>
<accession>A0A1I8FM31</accession>
<protein>
    <submittedName>
        <fullName evidence="3">DUF4116 domain-containing protein</fullName>
    </submittedName>
</protein>
<reference evidence="3" key="1">
    <citation type="submission" date="2016-11" db="UniProtKB">
        <authorList>
            <consortium name="WormBaseParasite"/>
        </authorList>
    </citation>
    <scope>IDENTIFICATION</scope>
</reference>
<evidence type="ECO:0000313" key="2">
    <source>
        <dbReference type="Proteomes" id="UP000095280"/>
    </source>
</evidence>
<evidence type="ECO:0000256" key="1">
    <source>
        <dbReference type="SAM" id="MobiDB-lite"/>
    </source>
</evidence>
<feature type="region of interest" description="Disordered" evidence="1">
    <location>
        <begin position="21"/>
        <end position="41"/>
    </location>
</feature>
<dbReference type="AlphaFoldDB" id="A0A1I8FM31"/>
<sequence length="195" mass="20998">TAPIIVQSKRRLWRTLLRHPSGSNWRPSRRPNRFAPSSGRGQRELRALAGPAAVDTRRQGAELLASVSPSNTFDVALEVRNRLAALPPAAIERALAHQRYRCAKRADEHATSAILPELISLAADPSASRLVAGGALLIIPSDQQLTSCFKASASSGSQLGESTVIIAVEEKSANLQSSHCRTYRESPMSSGKSRP</sequence>
<dbReference type="WBParaSite" id="maker-unitig_40552-snap-gene-0.2-mRNA-1">
    <property type="protein sequence ID" value="maker-unitig_40552-snap-gene-0.2-mRNA-1"/>
    <property type="gene ID" value="maker-unitig_40552-snap-gene-0.2"/>
</dbReference>
<dbReference type="Proteomes" id="UP000095280">
    <property type="component" value="Unplaced"/>
</dbReference>
<evidence type="ECO:0000313" key="3">
    <source>
        <dbReference type="WBParaSite" id="maker-unitig_40552-snap-gene-0.2-mRNA-1"/>
    </source>
</evidence>